<sequence length="656" mass="75494">MSKIFPVLLLAFVTMLAGPVWAKTEGSASVKKDQRRDQPENPMDTLKWSVNYLNRIMYSGGEWYLTDRTYQKAIKGVLNYAENQPIDTSVVEMKKLLADYGVVYIYDRRPQDIPHPERVSGYVTSTQLDNQVKSLQKQWTDSLKNSMIEVPESLLENVEKEVRLIPAMDPQRLLSDSLKQMPAAFKRCLTRHFTNLGVTDSISPAAFDSIRSSVVESCRLRYNDSVLTSYRDSVIAQYRSKYIQQYIDSAAQAYRKKVEQSNYDKLSYYNDGAVAATNDSLRMALRFLTQYAAADSVKLSFTNLAGEQKSMWTANHPMPPIRFYLKNAQNDSLGVILKNRGKGKVDVIIDDGVQIQRFTTTDRREITIKREQPDDNLLTMPTITPKLSPWEMGGDGSLGFTQTTLKNWAKGGESSLSALAVAKYHINYSKKKMKWENNFELRYGMNRTDTKGLQKNDDKIEYQSRLGYSAFNRWYYSADFDFKTQMTKGYSDPDHQKPISAFMAPGYVTFSIGLDYKPNADFSLFISPLTSKTTYVRDTTEIDPTNYGLKPGEKKLWEPGFIVKTTFKKDIVENIHYETAGQMFVNYRYPFTKFDFDWEQTLVMKVTRSINTRVMTHLIYDDDTKFPVYDAAGNQIGKRAKWQFQELFTIGFTYQF</sequence>
<evidence type="ECO:0000256" key="1">
    <source>
        <dbReference type="SAM" id="SignalP"/>
    </source>
</evidence>
<comment type="caution">
    <text evidence="2">The sequence shown here is derived from an EMBL/GenBank/DDBJ whole genome shotgun (WGS) entry which is preliminary data.</text>
</comment>
<evidence type="ECO:0000313" key="2">
    <source>
        <dbReference type="EMBL" id="PSK85123.1"/>
    </source>
</evidence>
<keyword evidence="1" id="KW-0732">Signal</keyword>
<dbReference type="Pfam" id="PF11276">
    <property type="entry name" value="DUF3078"/>
    <property type="match status" value="1"/>
</dbReference>
<dbReference type="Proteomes" id="UP000240621">
    <property type="component" value="Unassembled WGS sequence"/>
</dbReference>
<evidence type="ECO:0008006" key="4">
    <source>
        <dbReference type="Google" id="ProtNLM"/>
    </source>
</evidence>
<dbReference type="AlphaFoldDB" id="A0A2P8CJK8"/>
<feature type="chain" id="PRO_5015132783" description="DUF3078 domain-containing protein" evidence="1">
    <location>
        <begin position="23"/>
        <end position="656"/>
    </location>
</feature>
<name>A0A2P8CJK8_9BACT</name>
<protein>
    <recommendedName>
        <fullName evidence="4">DUF3078 domain-containing protein</fullName>
    </recommendedName>
</protein>
<accession>A0A2P8CJK8</accession>
<gene>
    <name evidence="2" type="ORF">CLV93_10175</name>
</gene>
<reference evidence="2 3" key="1">
    <citation type="submission" date="2018-03" db="EMBL/GenBank/DDBJ databases">
        <title>Genomic Encyclopedia of Archaeal and Bacterial Type Strains, Phase II (KMG-II): from individual species to whole genera.</title>
        <authorList>
            <person name="Goeker M."/>
        </authorList>
    </citation>
    <scope>NUCLEOTIDE SEQUENCE [LARGE SCALE GENOMIC DNA]</scope>
    <source>
        <strain evidence="2 3">DSM 27267</strain>
    </source>
</reference>
<evidence type="ECO:0000313" key="3">
    <source>
        <dbReference type="Proteomes" id="UP000240621"/>
    </source>
</evidence>
<proteinExistence type="predicted"/>
<dbReference type="RefSeq" id="WP_106540191.1">
    <property type="nucleotide sequence ID" value="NZ_BLAU01000001.1"/>
</dbReference>
<dbReference type="OrthoDB" id="1495718at2"/>
<feature type="signal peptide" evidence="1">
    <location>
        <begin position="1"/>
        <end position="22"/>
    </location>
</feature>
<organism evidence="2 3">
    <name type="scientific">Prolixibacter denitrificans</name>
    <dbReference type="NCBI Taxonomy" id="1541063"/>
    <lineage>
        <taxon>Bacteria</taxon>
        <taxon>Pseudomonadati</taxon>
        <taxon>Bacteroidota</taxon>
        <taxon>Bacteroidia</taxon>
        <taxon>Marinilabiliales</taxon>
        <taxon>Prolixibacteraceae</taxon>
        <taxon>Prolixibacter</taxon>
    </lineage>
</organism>
<dbReference type="EMBL" id="PYGC01000001">
    <property type="protein sequence ID" value="PSK85123.1"/>
    <property type="molecule type" value="Genomic_DNA"/>
</dbReference>
<dbReference type="InterPro" id="IPR021428">
    <property type="entry name" value="DUF3078"/>
</dbReference>